<dbReference type="OrthoDB" id="1722066at2759"/>
<dbReference type="GO" id="GO:0005739">
    <property type="term" value="C:mitochondrion"/>
    <property type="evidence" value="ECO:0007669"/>
    <property type="project" value="UniProtKB-SubCell"/>
</dbReference>
<dbReference type="GO" id="GO:0050567">
    <property type="term" value="F:glutaminyl-tRNA synthase (glutamine-hydrolyzing) activity"/>
    <property type="evidence" value="ECO:0007669"/>
    <property type="project" value="UniProtKB-UniRule"/>
</dbReference>
<name>A0A7D8Z5U4_VANHU</name>
<reference evidence="9 10" key="1">
    <citation type="journal article" date="2019" name="PLoS Genet.">
        <title>Convergent evolution of linked mating-type loci in basidiomycete fungi.</title>
        <authorList>
            <person name="Sun S."/>
            <person name="Coelho M.A."/>
            <person name="Heitman J."/>
            <person name="Nowrousian M."/>
        </authorList>
    </citation>
    <scope>NUCLEOTIDE SEQUENCE [LARGE SCALE GENOMIC DNA]</scope>
    <source>
        <strain evidence="9 10">CBS 4282</strain>
    </source>
</reference>
<dbReference type="Proteomes" id="UP000473826">
    <property type="component" value="Unassembled WGS sequence"/>
</dbReference>
<comment type="similarity">
    <text evidence="1 7">Belongs to the GatB/GatE family. GatB subfamily.</text>
</comment>
<dbReference type="InterPro" id="IPR004413">
    <property type="entry name" value="GatB"/>
</dbReference>
<dbReference type="PROSITE" id="PS01234">
    <property type="entry name" value="GATB"/>
    <property type="match status" value="1"/>
</dbReference>
<dbReference type="PANTHER" id="PTHR11659">
    <property type="entry name" value="GLUTAMYL-TRNA GLN AMIDOTRANSFERASE SUBUNIT B MITOCHONDRIAL AND PROKARYOTIC PET112-RELATED"/>
    <property type="match status" value="1"/>
</dbReference>
<evidence type="ECO:0000313" key="9">
    <source>
        <dbReference type="EMBL" id="TXT09206.1"/>
    </source>
</evidence>
<keyword evidence="10" id="KW-1185">Reference proteome</keyword>
<gene>
    <name evidence="9" type="ORF">VHUM_02680</name>
</gene>
<dbReference type="NCBIfam" id="NF004012">
    <property type="entry name" value="PRK05477.1-2"/>
    <property type="match status" value="1"/>
</dbReference>
<dbReference type="InterPro" id="IPR017959">
    <property type="entry name" value="Asn/Gln-tRNA_amidoTrfase_suB/E"/>
</dbReference>
<feature type="domain" description="Asn/Gln amidotransferase" evidence="8">
    <location>
        <begin position="380"/>
        <end position="529"/>
    </location>
</feature>
<keyword evidence="3 7" id="KW-0547">Nucleotide-binding</keyword>
<dbReference type="InterPro" id="IPR006075">
    <property type="entry name" value="Asn/Gln-tRNA_Trfase_suB/E_cat"/>
</dbReference>
<dbReference type="AlphaFoldDB" id="A0A7D8Z5U4"/>
<dbReference type="InterPro" id="IPR014746">
    <property type="entry name" value="Gln_synth/guanido_kin_cat_dom"/>
</dbReference>
<protein>
    <recommendedName>
        <fullName evidence="7">Glutamyl-tRNA(Gln) amidotransferase subunit B, mitochondrial</fullName>
        <shortName evidence="7">Glu-AdT subunit B</shortName>
        <ecNumber evidence="7">6.3.5.-</ecNumber>
    </recommendedName>
</protein>
<evidence type="ECO:0000256" key="7">
    <source>
        <dbReference type="HAMAP-Rule" id="MF_03147"/>
    </source>
</evidence>
<dbReference type="PANTHER" id="PTHR11659:SF0">
    <property type="entry name" value="GLUTAMYL-TRNA(GLN) AMIDOTRANSFERASE SUBUNIT B, MITOCHONDRIAL"/>
    <property type="match status" value="1"/>
</dbReference>
<dbReference type="NCBIfam" id="TIGR00133">
    <property type="entry name" value="gatB"/>
    <property type="match status" value="1"/>
</dbReference>
<dbReference type="InterPro" id="IPR023168">
    <property type="entry name" value="GatB_Yqey_C_2"/>
</dbReference>
<comment type="subunit">
    <text evidence="7">Subunit of the heterotrimeric GatCAB amidotransferase (AdT) complex, composed of A, B and C subunits.</text>
</comment>
<dbReference type="GO" id="GO:0005524">
    <property type="term" value="F:ATP binding"/>
    <property type="evidence" value="ECO:0007669"/>
    <property type="project" value="UniProtKB-KW"/>
</dbReference>
<evidence type="ECO:0000256" key="2">
    <source>
        <dbReference type="ARBA" id="ARBA00022598"/>
    </source>
</evidence>
<keyword evidence="2 7" id="KW-0436">Ligase</keyword>
<dbReference type="GO" id="GO:0030956">
    <property type="term" value="C:glutamyl-tRNA(Gln) amidotransferase complex"/>
    <property type="evidence" value="ECO:0007669"/>
    <property type="project" value="UniProtKB-UniRule"/>
</dbReference>
<evidence type="ECO:0000256" key="3">
    <source>
        <dbReference type="ARBA" id="ARBA00022741"/>
    </source>
</evidence>
<dbReference type="GO" id="GO:0070681">
    <property type="term" value="P:glutaminyl-tRNAGln biosynthesis via transamidation"/>
    <property type="evidence" value="ECO:0007669"/>
    <property type="project" value="UniProtKB-UniRule"/>
</dbReference>
<sequence>MSAVLLRRARQLPVRAGAWGVAAPGPSSPRTRWTPARSASTAAAADDGWELVVGLEIHAQLRTGRKLFSPASLRYDDAPNTHVELLDAAFPGTLPVIDPEAVRLSLLTAFALGCEINSRSTFDRKHYFYHDIPASYQITQHYNPIARAGSVSFEQGEGGVTRDFDVGIVQLQIEQDTAKSQTIGGDVLVDLNRAGTGLMEVVTQPDMRSAEEAGAFVRKFQSLLRRVGSGDGDMEKGNLRVDANVSVRRPGEPFRTRCEIKNVNSVRFLQQAVEAERARHIEHYETHPDTPLRQETRGLNELTGKTYALRSKEEAEDYRYMPDSNLPAIAVKGEYLDSLRESLPEMPWVTVKRLTAAYGLDSRDVETLIGLDEYTGAGIAYFETVVGNDAALGRKASNWIAHELIGQLTKAGKTWTHDAVPAALLREIIVAVEDGKITGSTGRNILKHVLSTGSTGSLDELLTALGITPSSADDLRALCDTVIAKLPKEADKVRKGNDKVVMRLVGEVMKVSKGTANAKAARELLLDILRQ</sequence>
<evidence type="ECO:0000256" key="5">
    <source>
        <dbReference type="ARBA" id="ARBA00022917"/>
    </source>
</evidence>
<evidence type="ECO:0000256" key="6">
    <source>
        <dbReference type="ARBA" id="ARBA00047913"/>
    </source>
</evidence>
<keyword evidence="4 7" id="KW-0067">ATP-binding</keyword>
<evidence type="ECO:0000256" key="4">
    <source>
        <dbReference type="ARBA" id="ARBA00022840"/>
    </source>
</evidence>
<evidence type="ECO:0000256" key="1">
    <source>
        <dbReference type="ARBA" id="ARBA00005306"/>
    </source>
</evidence>
<accession>A0A7D8Z5U4</accession>
<dbReference type="HAMAP" id="MF_00121">
    <property type="entry name" value="GatB"/>
    <property type="match status" value="1"/>
</dbReference>
<organism evidence="9 10">
    <name type="scientific">Vanrija humicola</name>
    <name type="common">Yeast</name>
    <name type="synonym">Cryptococcus humicola</name>
    <dbReference type="NCBI Taxonomy" id="5417"/>
    <lineage>
        <taxon>Eukaryota</taxon>
        <taxon>Fungi</taxon>
        <taxon>Dikarya</taxon>
        <taxon>Basidiomycota</taxon>
        <taxon>Agaricomycotina</taxon>
        <taxon>Tremellomycetes</taxon>
        <taxon>Trichosporonales</taxon>
        <taxon>Trichosporonaceae</taxon>
        <taxon>Vanrija</taxon>
    </lineage>
</organism>
<evidence type="ECO:0000259" key="8">
    <source>
        <dbReference type="SMART" id="SM00845"/>
    </source>
</evidence>
<dbReference type="Gene3D" id="1.10.10.410">
    <property type="match status" value="1"/>
</dbReference>
<comment type="subcellular location">
    <subcellularLocation>
        <location evidence="7">Mitochondrion</location>
    </subcellularLocation>
</comment>
<dbReference type="SUPFAM" id="SSF55931">
    <property type="entry name" value="Glutamine synthetase/guanido kinase"/>
    <property type="match status" value="1"/>
</dbReference>
<dbReference type="Pfam" id="PF02637">
    <property type="entry name" value="GatB_Yqey"/>
    <property type="match status" value="1"/>
</dbReference>
<dbReference type="SUPFAM" id="SSF89095">
    <property type="entry name" value="GatB/YqeY motif"/>
    <property type="match status" value="1"/>
</dbReference>
<comment type="catalytic activity">
    <reaction evidence="6 7">
        <text>L-glutamyl-tRNA(Gln) + L-glutamine + ATP + H2O = L-glutaminyl-tRNA(Gln) + L-glutamate + ADP + phosphate + H(+)</text>
        <dbReference type="Rhea" id="RHEA:17521"/>
        <dbReference type="Rhea" id="RHEA-COMP:9681"/>
        <dbReference type="Rhea" id="RHEA-COMP:9684"/>
        <dbReference type="ChEBI" id="CHEBI:15377"/>
        <dbReference type="ChEBI" id="CHEBI:15378"/>
        <dbReference type="ChEBI" id="CHEBI:29985"/>
        <dbReference type="ChEBI" id="CHEBI:30616"/>
        <dbReference type="ChEBI" id="CHEBI:43474"/>
        <dbReference type="ChEBI" id="CHEBI:58359"/>
        <dbReference type="ChEBI" id="CHEBI:78520"/>
        <dbReference type="ChEBI" id="CHEBI:78521"/>
        <dbReference type="ChEBI" id="CHEBI:456216"/>
    </reaction>
</comment>
<evidence type="ECO:0000313" key="10">
    <source>
        <dbReference type="Proteomes" id="UP000473826"/>
    </source>
</evidence>
<dbReference type="GO" id="GO:0032543">
    <property type="term" value="P:mitochondrial translation"/>
    <property type="evidence" value="ECO:0007669"/>
    <property type="project" value="UniProtKB-UniRule"/>
</dbReference>
<dbReference type="SMART" id="SM00845">
    <property type="entry name" value="GatB_Yqey"/>
    <property type="match status" value="1"/>
</dbReference>
<comment type="caution">
    <text evidence="9">The sequence shown here is derived from an EMBL/GenBank/DDBJ whole genome shotgun (WGS) entry which is preliminary data.</text>
</comment>
<keyword evidence="5 7" id="KW-0648">Protein biosynthesis</keyword>
<dbReference type="EMBL" id="QKWK01000006">
    <property type="protein sequence ID" value="TXT09206.1"/>
    <property type="molecule type" value="Genomic_DNA"/>
</dbReference>
<dbReference type="EC" id="6.3.5.-" evidence="7"/>
<dbReference type="NCBIfam" id="NF004014">
    <property type="entry name" value="PRK05477.1-4"/>
    <property type="match status" value="1"/>
</dbReference>
<proteinExistence type="inferred from homology"/>
<comment type="function">
    <text evidence="7">Allows the formation of correctly charged Gln-tRNA(Gln) through the transamidation of misacylated Glu-tRNA(Gln) in the mitochondria. The reaction takes place in the presence of glutamine and ATP through an activated gamma-phospho-Glu-tRNA(Gln).</text>
</comment>
<keyword evidence="7" id="KW-0496">Mitochondrion</keyword>
<dbReference type="InterPro" id="IPR017958">
    <property type="entry name" value="Gln-tRNA_amidoTrfase_suB_CS"/>
</dbReference>
<dbReference type="InterPro" id="IPR003789">
    <property type="entry name" value="Asn/Gln_tRNA_amidoTrase-B-like"/>
</dbReference>
<dbReference type="Pfam" id="PF02934">
    <property type="entry name" value="GatB_N"/>
    <property type="match status" value="1"/>
</dbReference>
<dbReference type="InterPro" id="IPR018027">
    <property type="entry name" value="Asn/Gln_amidotransferase"/>
</dbReference>